<keyword evidence="1" id="KW-0732">Signal</keyword>
<protein>
    <recommendedName>
        <fullName evidence="6">DUF4082 domain-containing protein</fullName>
    </recommendedName>
</protein>
<proteinExistence type="predicted"/>
<dbReference type="InterPro" id="IPR011964">
    <property type="entry name" value="YVTN_b-propeller_repeat"/>
</dbReference>
<dbReference type="Pfam" id="PF13313">
    <property type="entry name" value="DUF4082"/>
    <property type="match status" value="2"/>
</dbReference>
<dbReference type="PANTHER" id="PTHR47197">
    <property type="entry name" value="PROTEIN NIRF"/>
    <property type="match status" value="1"/>
</dbReference>
<dbReference type="Pfam" id="PF13205">
    <property type="entry name" value="Big_5"/>
    <property type="match status" value="1"/>
</dbReference>
<accession>A0ABP5H289</accession>
<feature type="domain" description="SbsA Ig-like" evidence="2">
    <location>
        <begin position="518"/>
        <end position="617"/>
    </location>
</feature>
<dbReference type="InterPro" id="IPR014755">
    <property type="entry name" value="Cu-Rt/internalin_Ig-like"/>
</dbReference>
<dbReference type="InterPro" id="IPR015943">
    <property type="entry name" value="WD40/YVTN_repeat-like_dom_sf"/>
</dbReference>
<gene>
    <name evidence="4" type="ORF">GCM10009839_84770</name>
</gene>
<dbReference type="InterPro" id="IPR025141">
    <property type="entry name" value="DUF4082"/>
</dbReference>
<evidence type="ECO:0000259" key="3">
    <source>
        <dbReference type="Pfam" id="PF13313"/>
    </source>
</evidence>
<organism evidence="4 5">
    <name type="scientific">Catenulispora yoronensis</name>
    <dbReference type="NCBI Taxonomy" id="450799"/>
    <lineage>
        <taxon>Bacteria</taxon>
        <taxon>Bacillati</taxon>
        <taxon>Actinomycetota</taxon>
        <taxon>Actinomycetes</taxon>
        <taxon>Catenulisporales</taxon>
        <taxon>Catenulisporaceae</taxon>
        <taxon>Catenulispora</taxon>
    </lineage>
</organism>
<dbReference type="NCBIfam" id="TIGR02276">
    <property type="entry name" value="beta_rpt_yvtn"/>
    <property type="match status" value="2"/>
</dbReference>
<sequence>MSSSSHQRSRARIGLAVLAAVTAVGGQLAGGAPARALGSRTPIQTRPPLAYVVDAGSTAAGDITVLDPSTDTVVSTIRAVRNPQGLALTPDGRTLYTQGDSGVVALDTGSQAVRATLPVASAVLAIDPAGTTLYAGGASSLTAIDTGSNAVVATVPLAGGVGQIGVDPNGKLLYVARSAPSAPGAQSGATGPISVIDTATRKAIASIDAIASPSAIAFNAAGTQAYITDASKNTVTVIDTATSSVRSTIPVGKNPQGVAAAPDGSKLYVSDHDDQAVSVVDPVAGTLTSTIPGRPGPQEVTMNSAGTEAYVVNQGDSSVSMIDTGTDTISATVSVGANTQHVALYDGTAGQCPCSIFPAWSAPTTADSGDPYGVVLGVKVSPSASGRIEGVRFYKSAANSGTHTGSFWTSDGTLLATGTFTGETATGWQTLMFANPVAVKAGGTYIASYYAPNGHYAYDTGYFINDPAGRAPITALADSAGGGNGVYSYNSASAFPAYTYNAVNYWVDVVFDGANVPTSPPDVTGTSPTAGASGAASTTAVSATFSAPMDASTTRFTVTDAAGTQVPGAVSYNAARTVATFTPGTELPFGTVFTASIQGADGWGNAMTDPVKWTFTTGTNPPPYTCPCSLFDKSATPAVEDSTDPNPVEVGIRFTPKVNGTITGVRFYKGALDTGVHTGTLWNDSTGAALATGTFSNETATGWQTLTFATPVRVTAGTTYVASYHAPVGRYAYTNGYFTYPYLNYPLAVPAGPGSKGNGLYAYGSLSTFPNSVSSGTNYWVDAVFNAS</sequence>
<dbReference type="RefSeq" id="WP_344671407.1">
    <property type="nucleotide sequence ID" value="NZ_BAAAQN010000080.1"/>
</dbReference>
<evidence type="ECO:0000313" key="5">
    <source>
        <dbReference type="Proteomes" id="UP001500751"/>
    </source>
</evidence>
<dbReference type="InterPro" id="IPR011048">
    <property type="entry name" value="Haem_d1_sf"/>
</dbReference>
<dbReference type="Proteomes" id="UP001500751">
    <property type="component" value="Unassembled WGS sequence"/>
</dbReference>
<dbReference type="PANTHER" id="PTHR47197:SF3">
    <property type="entry name" value="DIHYDRO-HEME D1 DEHYDROGENASE"/>
    <property type="match status" value="1"/>
</dbReference>
<dbReference type="SUPFAM" id="SSF51004">
    <property type="entry name" value="C-terminal (heme d1) domain of cytochrome cd1-nitrite reductase"/>
    <property type="match status" value="1"/>
</dbReference>
<evidence type="ECO:0000259" key="2">
    <source>
        <dbReference type="Pfam" id="PF13205"/>
    </source>
</evidence>
<feature type="domain" description="DUF4082" evidence="3">
    <location>
        <begin position="635"/>
        <end position="781"/>
    </location>
</feature>
<evidence type="ECO:0008006" key="6">
    <source>
        <dbReference type="Google" id="ProtNLM"/>
    </source>
</evidence>
<dbReference type="EMBL" id="BAAAQN010000080">
    <property type="protein sequence ID" value="GAA2060926.1"/>
    <property type="molecule type" value="Genomic_DNA"/>
</dbReference>
<dbReference type="Gene3D" id="2.130.10.10">
    <property type="entry name" value="YVTN repeat-like/Quinoprotein amine dehydrogenase"/>
    <property type="match status" value="4"/>
</dbReference>
<dbReference type="Gene3D" id="2.60.40.1220">
    <property type="match status" value="1"/>
</dbReference>
<dbReference type="InterPro" id="IPR051200">
    <property type="entry name" value="Host-pathogen_enzymatic-act"/>
</dbReference>
<keyword evidence="5" id="KW-1185">Reference proteome</keyword>
<reference evidence="5" key="1">
    <citation type="journal article" date="2019" name="Int. J. Syst. Evol. Microbiol.">
        <title>The Global Catalogue of Microorganisms (GCM) 10K type strain sequencing project: providing services to taxonomists for standard genome sequencing and annotation.</title>
        <authorList>
            <consortium name="The Broad Institute Genomics Platform"/>
            <consortium name="The Broad Institute Genome Sequencing Center for Infectious Disease"/>
            <person name="Wu L."/>
            <person name="Ma J."/>
        </authorList>
    </citation>
    <scope>NUCLEOTIDE SEQUENCE [LARGE SCALE GENOMIC DNA]</scope>
    <source>
        <strain evidence="5">JCM 16014</strain>
    </source>
</reference>
<evidence type="ECO:0000313" key="4">
    <source>
        <dbReference type="EMBL" id="GAA2060926.1"/>
    </source>
</evidence>
<dbReference type="InterPro" id="IPR032812">
    <property type="entry name" value="SbsA_Ig"/>
</dbReference>
<comment type="caution">
    <text evidence="4">The sequence shown here is derived from an EMBL/GenBank/DDBJ whole genome shotgun (WGS) entry which is preliminary data.</text>
</comment>
<name>A0ABP5H289_9ACTN</name>
<evidence type="ECO:0000256" key="1">
    <source>
        <dbReference type="ARBA" id="ARBA00022729"/>
    </source>
</evidence>
<feature type="domain" description="DUF4082" evidence="3">
    <location>
        <begin position="362"/>
        <end position="507"/>
    </location>
</feature>